<keyword evidence="4" id="KW-1185">Reference proteome</keyword>
<name>A0A834LYC2_RHOSS</name>
<feature type="region of interest" description="Disordered" evidence="2">
    <location>
        <begin position="170"/>
        <end position="189"/>
    </location>
</feature>
<dbReference type="EMBL" id="WJXA01000002">
    <property type="protein sequence ID" value="KAF7150628.1"/>
    <property type="molecule type" value="Genomic_DNA"/>
</dbReference>
<dbReference type="InterPro" id="IPR016024">
    <property type="entry name" value="ARM-type_fold"/>
</dbReference>
<proteinExistence type="predicted"/>
<accession>A0A834LYC2</accession>
<comment type="caution">
    <text evidence="3">The sequence shown here is derived from an EMBL/GenBank/DDBJ whole genome shotgun (WGS) entry which is preliminary data.</text>
</comment>
<dbReference type="SUPFAM" id="SSF48371">
    <property type="entry name" value="ARM repeat"/>
    <property type="match status" value="1"/>
</dbReference>
<feature type="compositionally biased region" description="Basic residues" evidence="2">
    <location>
        <begin position="174"/>
        <end position="184"/>
    </location>
</feature>
<dbReference type="Gene3D" id="1.25.10.10">
    <property type="entry name" value="Leucine-rich Repeat Variant"/>
    <property type="match status" value="1"/>
</dbReference>
<reference evidence="3" key="1">
    <citation type="submission" date="2019-11" db="EMBL/GenBank/DDBJ databases">
        <authorList>
            <person name="Liu Y."/>
            <person name="Hou J."/>
            <person name="Li T.-Q."/>
            <person name="Guan C.-H."/>
            <person name="Wu X."/>
            <person name="Wu H.-Z."/>
            <person name="Ling F."/>
            <person name="Zhang R."/>
            <person name="Shi X.-G."/>
            <person name="Ren J.-P."/>
            <person name="Chen E.-F."/>
            <person name="Sun J.-M."/>
        </authorList>
    </citation>
    <scope>NUCLEOTIDE SEQUENCE</scope>
    <source>
        <strain evidence="3">Adult_tree_wgs_1</strain>
        <tissue evidence="3">Leaves</tissue>
    </source>
</reference>
<dbReference type="AlphaFoldDB" id="A0A834LYC2"/>
<protein>
    <submittedName>
        <fullName evidence="3">Uncharacterized protein</fullName>
    </submittedName>
</protein>
<evidence type="ECO:0000313" key="3">
    <source>
        <dbReference type="EMBL" id="KAF7150628.1"/>
    </source>
</evidence>
<organism evidence="3 4">
    <name type="scientific">Rhododendron simsii</name>
    <name type="common">Sims's rhododendron</name>
    <dbReference type="NCBI Taxonomy" id="118357"/>
    <lineage>
        <taxon>Eukaryota</taxon>
        <taxon>Viridiplantae</taxon>
        <taxon>Streptophyta</taxon>
        <taxon>Embryophyta</taxon>
        <taxon>Tracheophyta</taxon>
        <taxon>Spermatophyta</taxon>
        <taxon>Magnoliopsida</taxon>
        <taxon>eudicotyledons</taxon>
        <taxon>Gunneridae</taxon>
        <taxon>Pentapetalae</taxon>
        <taxon>asterids</taxon>
        <taxon>Ericales</taxon>
        <taxon>Ericaceae</taxon>
        <taxon>Ericoideae</taxon>
        <taxon>Rhodoreae</taxon>
        <taxon>Rhododendron</taxon>
    </lineage>
</organism>
<evidence type="ECO:0000256" key="2">
    <source>
        <dbReference type="SAM" id="MobiDB-lite"/>
    </source>
</evidence>
<keyword evidence="1" id="KW-0833">Ubl conjugation pathway</keyword>
<sequence length="294" mass="32410">MKLVLDEDDYAVQELDKAISILPSIKQARESYSCFNWLLKILNGIKGFIDAAVLASPDCSRLDSLLDNMSCSLSDQKSSAKTLRWLTDEYPPYRDLLGNNEAVSKLLEPLAVPGNACLDLHLQGDIIATVLNISLPEGNKKVVAENSRVIPLLIDALRTGTTMTKGNAAAALSKGHRPNSRNAKKPTPTELTKELEKLLMLILNEDDYAVQQLNKAICILSSLKENNARGNETTEEATRVILSLRELKIKESVPKEFKRPTSREITGDPVVVASGQDLENQEVRALNIFILFAV</sequence>
<evidence type="ECO:0000313" key="4">
    <source>
        <dbReference type="Proteomes" id="UP000626092"/>
    </source>
</evidence>
<dbReference type="InterPro" id="IPR011989">
    <property type="entry name" value="ARM-like"/>
</dbReference>
<gene>
    <name evidence="3" type="ORF">RHSIM_Rhsim02G0085500</name>
</gene>
<dbReference type="Proteomes" id="UP000626092">
    <property type="component" value="Unassembled WGS sequence"/>
</dbReference>
<dbReference type="PANTHER" id="PTHR23315">
    <property type="entry name" value="U BOX DOMAIN-CONTAINING"/>
    <property type="match status" value="1"/>
</dbReference>
<evidence type="ECO:0000256" key="1">
    <source>
        <dbReference type="ARBA" id="ARBA00022786"/>
    </source>
</evidence>
<dbReference type="PANTHER" id="PTHR23315:SF265">
    <property type="entry name" value="U-BOX DOMAIN-CONTAINING PROTEIN 46-RELATED"/>
    <property type="match status" value="1"/>
</dbReference>
<dbReference type="OrthoDB" id="1740906at2759"/>